<proteinExistence type="predicted"/>
<keyword evidence="2" id="KW-1133">Transmembrane helix</keyword>
<gene>
    <name evidence="4" type="ORF">CK203_108753</name>
</gene>
<keyword evidence="2" id="KW-0812">Transmembrane</keyword>
<dbReference type="EMBL" id="QGNW01002714">
    <property type="protein sequence ID" value="RVW12276.1"/>
    <property type="molecule type" value="Genomic_DNA"/>
</dbReference>
<feature type="chain" id="PRO_5019587142" evidence="3">
    <location>
        <begin position="18"/>
        <end position="107"/>
    </location>
</feature>
<name>A0A438BMS6_VITVI</name>
<evidence type="ECO:0000256" key="1">
    <source>
        <dbReference type="SAM" id="MobiDB-lite"/>
    </source>
</evidence>
<protein>
    <submittedName>
        <fullName evidence="4">Uncharacterized protein</fullName>
    </submittedName>
</protein>
<comment type="caution">
    <text evidence="4">The sequence shown here is derived from an EMBL/GenBank/DDBJ whole genome shotgun (WGS) entry which is preliminary data.</text>
</comment>
<dbReference type="AlphaFoldDB" id="A0A438BMS6"/>
<evidence type="ECO:0000313" key="5">
    <source>
        <dbReference type="Proteomes" id="UP000288805"/>
    </source>
</evidence>
<dbReference type="Proteomes" id="UP000288805">
    <property type="component" value="Unassembled WGS sequence"/>
</dbReference>
<sequence length="107" mass="11932">MYVTVALAAFLMGLIIAQKQVQFSQTAYIGSAIAVIVLILLPFGIAVREELLVWREKKQPVAAPTDIVIAKESKTLPESPQTDTQKEKRGLRGNAMLFMYKRLQQAQ</sequence>
<keyword evidence="3" id="KW-0732">Signal</keyword>
<feature type="region of interest" description="Disordered" evidence="1">
    <location>
        <begin position="73"/>
        <end position="92"/>
    </location>
</feature>
<reference evidence="4 5" key="1">
    <citation type="journal article" date="2018" name="PLoS Genet.">
        <title>Population sequencing reveals clonal diversity and ancestral inbreeding in the grapevine cultivar Chardonnay.</title>
        <authorList>
            <person name="Roach M.J."/>
            <person name="Johnson D.L."/>
            <person name="Bohlmann J."/>
            <person name="van Vuuren H.J."/>
            <person name="Jones S.J."/>
            <person name="Pretorius I.S."/>
            <person name="Schmidt S.A."/>
            <person name="Borneman A.R."/>
        </authorList>
    </citation>
    <scope>NUCLEOTIDE SEQUENCE [LARGE SCALE GENOMIC DNA]</scope>
    <source>
        <strain evidence="5">cv. Chardonnay</strain>
        <tissue evidence="4">Leaf</tissue>
    </source>
</reference>
<organism evidence="4 5">
    <name type="scientific">Vitis vinifera</name>
    <name type="common">Grape</name>
    <dbReference type="NCBI Taxonomy" id="29760"/>
    <lineage>
        <taxon>Eukaryota</taxon>
        <taxon>Viridiplantae</taxon>
        <taxon>Streptophyta</taxon>
        <taxon>Embryophyta</taxon>
        <taxon>Tracheophyta</taxon>
        <taxon>Spermatophyta</taxon>
        <taxon>Magnoliopsida</taxon>
        <taxon>eudicotyledons</taxon>
        <taxon>Gunneridae</taxon>
        <taxon>Pentapetalae</taxon>
        <taxon>rosids</taxon>
        <taxon>Vitales</taxon>
        <taxon>Vitaceae</taxon>
        <taxon>Viteae</taxon>
        <taxon>Vitis</taxon>
    </lineage>
</organism>
<evidence type="ECO:0000313" key="4">
    <source>
        <dbReference type="EMBL" id="RVW12276.1"/>
    </source>
</evidence>
<evidence type="ECO:0000256" key="2">
    <source>
        <dbReference type="SAM" id="Phobius"/>
    </source>
</evidence>
<keyword evidence="2" id="KW-0472">Membrane</keyword>
<feature type="transmembrane region" description="Helical" evidence="2">
    <location>
        <begin position="27"/>
        <end position="47"/>
    </location>
</feature>
<accession>A0A438BMS6</accession>
<evidence type="ECO:0000256" key="3">
    <source>
        <dbReference type="SAM" id="SignalP"/>
    </source>
</evidence>
<feature type="signal peptide" evidence="3">
    <location>
        <begin position="1"/>
        <end position="17"/>
    </location>
</feature>